<dbReference type="InterPro" id="IPR011603">
    <property type="entry name" value="2oxoglutarate_DH_E1"/>
</dbReference>
<evidence type="ECO:0000256" key="9">
    <source>
        <dbReference type="ARBA" id="ARBA00023152"/>
    </source>
</evidence>
<evidence type="ECO:0000256" key="5">
    <source>
        <dbReference type="ARBA" id="ARBA00012280"/>
    </source>
</evidence>
<dbReference type="GO" id="GO:0005829">
    <property type="term" value="C:cytosol"/>
    <property type="evidence" value="ECO:0007669"/>
    <property type="project" value="TreeGrafter"/>
</dbReference>
<dbReference type="CDD" id="cd02016">
    <property type="entry name" value="TPP_E1_OGDC_like"/>
    <property type="match status" value="1"/>
</dbReference>
<dbReference type="FunFam" id="3.40.50.12470:FF:000009">
    <property type="entry name" value="2-oxoglutarate dehydrogenase E1 component"/>
    <property type="match status" value="1"/>
</dbReference>
<evidence type="ECO:0000256" key="4">
    <source>
        <dbReference type="ARBA" id="ARBA00011301"/>
    </source>
</evidence>
<dbReference type="InterPro" id="IPR005475">
    <property type="entry name" value="Transketolase-like_Pyr-bd"/>
</dbReference>
<evidence type="ECO:0000256" key="3">
    <source>
        <dbReference type="ARBA" id="ARBA00006936"/>
    </source>
</evidence>
<accession>A0A517SR72</accession>
<dbReference type="Gene3D" id="3.40.50.970">
    <property type="match status" value="1"/>
</dbReference>
<proteinExistence type="inferred from homology"/>
<name>A0A517SR72_9BACT</name>
<dbReference type="InterPro" id="IPR031717">
    <property type="entry name" value="ODO-1/KGD_C"/>
</dbReference>
<dbReference type="NCBIfam" id="TIGR00239">
    <property type="entry name" value="2oxo_dh_E1"/>
    <property type="match status" value="1"/>
</dbReference>
<dbReference type="Pfam" id="PF16078">
    <property type="entry name" value="2-oxogl_dehyd_N"/>
    <property type="match status" value="1"/>
</dbReference>
<dbReference type="GO" id="GO:0004591">
    <property type="term" value="F:oxoglutarate dehydrogenase (succinyl-transferring) activity"/>
    <property type="evidence" value="ECO:0007669"/>
    <property type="project" value="UniProtKB-EC"/>
</dbReference>
<keyword evidence="14" id="KW-1185">Reference proteome</keyword>
<evidence type="ECO:0000259" key="12">
    <source>
        <dbReference type="SMART" id="SM00861"/>
    </source>
</evidence>
<dbReference type="Pfam" id="PF00676">
    <property type="entry name" value="E1_dh"/>
    <property type="match status" value="1"/>
</dbReference>
<reference evidence="13 14" key="1">
    <citation type="submission" date="2019-02" db="EMBL/GenBank/DDBJ databases">
        <title>Deep-cultivation of Planctomycetes and their phenomic and genomic characterization uncovers novel biology.</title>
        <authorList>
            <person name="Wiegand S."/>
            <person name="Jogler M."/>
            <person name="Boedeker C."/>
            <person name="Pinto D."/>
            <person name="Vollmers J."/>
            <person name="Rivas-Marin E."/>
            <person name="Kohn T."/>
            <person name="Peeters S.H."/>
            <person name="Heuer A."/>
            <person name="Rast P."/>
            <person name="Oberbeckmann S."/>
            <person name="Bunk B."/>
            <person name="Jeske O."/>
            <person name="Meyerdierks A."/>
            <person name="Storesund J.E."/>
            <person name="Kallscheuer N."/>
            <person name="Luecker S."/>
            <person name="Lage O.M."/>
            <person name="Pohl T."/>
            <person name="Merkel B.J."/>
            <person name="Hornburger P."/>
            <person name="Mueller R.-W."/>
            <person name="Bruemmer F."/>
            <person name="Labrenz M."/>
            <person name="Spormann A.M."/>
            <person name="Op den Camp H."/>
            <person name="Overmann J."/>
            <person name="Amann R."/>
            <person name="Jetten M.S.M."/>
            <person name="Mascher T."/>
            <person name="Medema M.H."/>
            <person name="Devos D.P."/>
            <person name="Kaster A.-K."/>
            <person name="Ovreas L."/>
            <person name="Rohde M."/>
            <person name="Galperin M.Y."/>
            <person name="Jogler C."/>
        </authorList>
    </citation>
    <scope>NUCLEOTIDE SEQUENCE [LARGE SCALE GENOMIC DNA]</scope>
    <source>
        <strain evidence="13 14">SV_7m_r</strain>
    </source>
</reference>
<comment type="catalytic activity">
    <reaction evidence="11">
        <text>N(6)-[(R)-lipoyl]-L-lysyl-[protein] + 2-oxoglutarate + H(+) = N(6)-[(R)-S(8)-succinyldihydrolipoyl]-L-lysyl-[protein] + CO2</text>
        <dbReference type="Rhea" id="RHEA:12188"/>
        <dbReference type="Rhea" id="RHEA-COMP:10474"/>
        <dbReference type="Rhea" id="RHEA-COMP:20092"/>
        <dbReference type="ChEBI" id="CHEBI:15378"/>
        <dbReference type="ChEBI" id="CHEBI:16526"/>
        <dbReference type="ChEBI" id="CHEBI:16810"/>
        <dbReference type="ChEBI" id="CHEBI:83099"/>
        <dbReference type="ChEBI" id="CHEBI:83120"/>
        <dbReference type="EC" id="1.2.4.2"/>
    </reaction>
</comment>
<evidence type="ECO:0000256" key="8">
    <source>
        <dbReference type="ARBA" id="ARBA00023052"/>
    </source>
</evidence>
<keyword evidence="8" id="KW-0786">Thiamine pyrophosphate</keyword>
<dbReference type="NCBIfam" id="NF008907">
    <property type="entry name" value="PRK12270.1"/>
    <property type="match status" value="1"/>
</dbReference>
<dbReference type="InterPro" id="IPR032106">
    <property type="entry name" value="2-oxogl_dehyd_N"/>
</dbReference>
<dbReference type="EC" id="1.2.4.2" evidence="5"/>
<evidence type="ECO:0000256" key="6">
    <source>
        <dbReference type="ARBA" id="ARBA00013321"/>
    </source>
</evidence>
<feature type="domain" description="Transketolase-like pyrimidine-binding" evidence="12">
    <location>
        <begin position="607"/>
        <end position="800"/>
    </location>
</feature>
<dbReference type="InterPro" id="IPR042179">
    <property type="entry name" value="KGD_C_sf"/>
</dbReference>
<evidence type="ECO:0000313" key="14">
    <source>
        <dbReference type="Proteomes" id="UP000315003"/>
    </source>
</evidence>
<evidence type="ECO:0000256" key="10">
    <source>
        <dbReference type="ARBA" id="ARBA00030680"/>
    </source>
</evidence>
<dbReference type="AlphaFoldDB" id="A0A517SR72"/>
<evidence type="ECO:0000256" key="1">
    <source>
        <dbReference type="ARBA" id="ARBA00001964"/>
    </source>
</evidence>
<keyword evidence="7 13" id="KW-0560">Oxidoreductase</keyword>
<dbReference type="PIRSF" id="PIRSF000157">
    <property type="entry name" value="Oxoglu_dh_E1"/>
    <property type="match status" value="1"/>
</dbReference>
<dbReference type="NCBIfam" id="NF006914">
    <property type="entry name" value="PRK09404.1"/>
    <property type="match status" value="1"/>
</dbReference>
<comment type="cofactor">
    <cofactor evidence="1">
        <name>thiamine diphosphate</name>
        <dbReference type="ChEBI" id="CHEBI:58937"/>
    </cofactor>
</comment>
<dbReference type="InterPro" id="IPR029061">
    <property type="entry name" value="THDP-binding"/>
</dbReference>
<comment type="similarity">
    <text evidence="3">Belongs to the alpha-ketoglutarate dehydrogenase family.</text>
</comment>
<keyword evidence="9" id="KW-0324">Glycolysis</keyword>
<dbReference type="GO" id="GO:0006099">
    <property type="term" value="P:tricarboxylic acid cycle"/>
    <property type="evidence" value="ECO:0007669"/>
    <property type="project" value="TreeGrafter"/>
</dbReference>
<protein>
    <recommendedName>
        <fullName evidence="6">2-oxoglutarate dehydrogenase E1 component</fullName>
        <ecNumber evidence="5">1.2.4.2</ecNumber>
    </recommendedName>
    <alternativeName>
        <fullName evidence="10">Alpha-ketoglutarate dehydrogenase</fullName>
    </alternativeName>
</protein>
<sequence>MASADMNSYSLDYIDDLYVQYVQDPSSVSQTWRQYFEQFLVASPTSPQSKKAEAGHSTSSRSAVAAGAVAANGNGAVLNGTAGSSGDLETDQALWMSRMQDRVNQLVREYRVRGHLKAQLDPLGIAHREPPELSPQRYGVSDQDMQRRLDSNAVKHVQGDTLDVILQKLQNTYCRSIGAQFMHIDDRNIRDWLQQRMESTENRLELPREVQRRIYARLADASIFEEFVRRKFVGAKTFSLEGSETLIPMIDLALEKAGEHGVKEVVMGMAHRGRLNVMANILKKRAMNIFWSFDDPNPELSRGGGDVRYHLGYSSDWKTARGDHLHISLCFNPSHLEYVNTVAMGRCRCKQDHRGDTARREAMTILVHGDAAFAGEGVVQETLNLSQLDGYRVGGTLHIVINNQVGFTTEPQQGRSATYATDVAKMLQIPIFHVNGEDPEAVAQVVNLAMDFRDQFQRDVVIDLYAYRRWGHNEGDEPRFTQPRMYREIDRRPSVRDQYLSRLEKLGKISAEDAEVIQQQRTDKLESEFEASKHESFVPDTQTLAAGWSEFFGGQEPTEPTDTTVDEQLLGELVDAATRFPDEFTSHKKMKRLIANRRSMAAGERSFDWATAELAAFATLLTSGHALRFTGQDCQRGTFSQRHAVQHDVKTGETYMPLAHLRPDQARVELHNSPLSEAGVLGFEYGYSLDAPNDLVIWEAQFGDFWNCAQVIVDQFIASAEDKWNRLSGLVMLLPHGFEGQGPEHCSARVERFLAMAAEQNIQVCQPTTPTQYFHLLRRQVIRKWRKPLVVLTPKSLLRLPEVISSRAELAEGSFKKILPDPLLDPAKVKRVMLCTGKIYYDLIRERKERELEDQVAVIRVEQLYPLSIEELAAGLEGVPARTEAFFVQDEPLNMGAWPYIKLTYVDRLRELGWNLLPITRAESASPSTGSMAAHLLEQSELIGEAFAGF</sequence>
<dbReference type="Gene3D" id="3.40.50.11610">
    <property type="entry name" value="Multifunctional 2-oxoglutarate metabolism enzyme, C-terminal domain"/>
    <property type="match status" value="1"/>
</dbReference>
<dbReference type="InterPro" id="IPR001017">
    <property type="entry name" value="DH_E1"/>
</dbReference>
<dbReference type="Proteomes" id="UP000315003">
    <property type="component" value="Chromosome"/>
</dbReference>
<dbReference type="Gene3D" id="1.10.287.1150">
    <property type="entry name" value="TPP helical domain"/>
    <property type="match status" value="1"/>
</dbReference>
<evidence type="ECO:0000313" key="13">
    <source>
        <dbReference type="EMBL" id="QDT58619.1"/>
    </source>
</evidence>
<evidence type="ECO:0000256" key="11">
    <source>
        <dbReference type="ARBA" id="ARBA00051911"/>
    </source>
</evidence>
<dbReference type="GO" id="GO:0045252">
    <property type="term" value="C:oxoglutarate dehydrogenase complex"/>
    <property type="evidence" value="ECO:0007669"/>
    <property type="project" value="TreeGrafter"/>
</dbReference>
<dbReference type="PANTHER" id="PTHR23152">
    <property type="entry name" value="2-OXOGLUTARATE DEHYDROGENASE"/>
    <property type="match status" value="1"/>
</dbReference>
<dbReference type="GO" id="GO:0006096">
    <property type="term" value="P:glycolytic process"/>
    <property type="evidence" value="ECO:0007669"/>
    <property type="project" value="UniProtKB-KW"/>
</dbReference>
<dbReference type="Pfam" id="PF02779">
    <property type="entry name" value="Transket_pyr"/>
    <property type="match status" value="1"/>
</dbReference>
<dbReference type="EMBL" id="CP036272">
    <property type="protein sequence ID" value="QDT58619.1"/>
    <property type="molecule type" value="Genomic_DNA"/>
</dbReference>
<evidence type="ECO:0000256" key="2">
    <source>
        <dbReference type="ARBA" id="ARBA00003906"/>
    </source>
</evidence>
<dbReference type="GO" id="GO:0030976">
    <property type="term" value="F:thiamine pyrophosphate binding"/>
    <property type="evidence" value="ECO:0007669"/>
    <property type="project" value="InterPro"/>
</dbReference>
<dbReference type="PANTHER" id="PTHR23152:SF4">
    <property type="entry name" value="2-OXOADIPATE DEHYDROGENASE COMPLEX COMPONENT E1"/>
    <property type="match status" value="1"/>
</dbReference>
<comment type="subunit">
    <text evidence="4">Homodimer. Part of the 2-oxoglutarate dehydrogenase (OGDH) complex composed of E1 (2-oxoglutarate dehydrogenase), E2 (dihydrolipoamide succinyltransferase) and E3 (dihydrolipoamide dehydrogenase); the complex contains multiple copies of the three enzymatic components (E1, E2 and E3).</text>
</comment>
<dbReference type="SUPFAM" id="SSF52518">
    <property type="entry name" value="Thiamin diphosphate-binding fold (THDP-binding)"/>
    <property type="match status" value="2"/>
</dbReference>
<gene>
    <name evidence="13" type="primary">sucA</name>
    <name evidence="13" type="ORF">SV7mr_11120</name>
</gene>
<dbReference type="SMART" id="SM00861">
    <property type="entry name" value="Transket_pyr"/>
    <property type="match status" value="1"/>
</dbReference>
<comment type="function">
    <text evidence="2">E1 component of the 2-oxoglutarate dehydrogenase (OGDH) complex which catalyzes the decarboxylation of 2-oxoglutarate, the first step in the conversion of 2-oxoglutarate to succinyl-CoA and CO(2).</text>
</comment>
<dbReference type="Gene3D" id="3.40.50.12470">
    <property type="match status" value="1"/>
</dbReference>
<dbReference type="Pfam" id="PF16870">
    <property type="entry name" value="OxoGdeHyase_C"/>
    <property type="match status" value="1"/>
</dbReference>
<organism evidence="13 14">
    <name type="scientific">Stieleria bergensis</name>
    <dbReference type="NCBI Taxonomy" id="2528025"/>
    <lineage>
        <taxon>Bacteria</taxon>
        <taxon>Pseudomonadati</taxon>
        <taxon>Planctomycetota</taxon>
        <taxon>Planctomycetia</taxon>
        <taxon>Pirellulales</taxon>
        <taxon>Pirellulaceae</taxon>
        <taxon>Stieleria</taxon>
    </lineage>
</organism>
<dbReference type="RefSeq" id="WP_419188128.1">
    <property type="nucleotide sequence ID" value="NZ_CP036272.1"/>
</dbReference>
<evidence type="ECO:0000256" key="7">
    <source>
        <dbReference type="ARBA" id="ARBA00023002"/>
    </source>
</evidence>